<evidence type="ECO:0000256" key="4">
    <source>
        <dbReference type="ARBA" id="ARBA00022519"/>
    </source>
</evidence>
<comment type="subcellular location">
    <subcellularLocation>
        <location evidence="1">Cell inner membrane</location>
        <topology evidence="1">Single-pass membrane protein</topology>
    </subcellularLocation>
</comment>
<dbReference type="PROSITE" id="PS00409">
    <property type="entry name" value="PROKAR_NTER_METHYL"/>
    <property type="match status" value="1"/>
</dbReference>
<proteinExistence type="predicted"/>
<dbReference type="GO" id="GO:0015627">
    <property type="term" value="C:type II protein secretion system complex"/>
    <property type="evidence" value="ECO:0007669"/>
    <property type="project" value="InterPro"/>
</dbReference>
<evidence type="ECO:0000256" key="7">
    <source>
        <dbReference type="ARBA" id="ARBA00023136"/>
    </source>
</evidence>
<keyword evidence="7 8" id="KW-0472">Membrane</keyword>
<dbReference type="InterPro" id="IPR012902">
    <property type="entry name" value="N_methyl_site"/>
</dbReference>
<protein>
    <submittedName>
        <fullName evidence="10">Type II secretion system GspH family protein</fullName>
    </submittedName>
</protein>
<evidence type="ECO:0000256" key="6">
    <source>
        <dbReference type="ARBA" id="ARBA00022989"/>
    </source>
</evidence>
<dbReference type="AlphaFoldDB" id="A0A951QLZ2"/>
<keyword evidence="2" id="KW-1003">Cell membrane</keyword>
<evidence type="ECO:0000256" key="2">
    <source>
        <dbReference type="ARBA" id="ARBA00022475"/>
    </source>
</evidence>
<keyword evidence="4" id="KW-0997">Cell inner membrane</keyword>
<evidence type="ECO:0000259" key="9">
    <source>
        <dbReference type="Pfam" id="PF12019"/>
    </source>
</evidence>
<gene>
    <name evidence="10" type="ORF">KME60_15005</name>
</gene>
<evidence type="ECO:0000256" key="5">
    <source>
        <dbReference type="ARBA" id="ARBA00022692"/>
    </source>
</evidence>
<dbReference type="Proteomes" id="UP000729701">
    <property type="component" value="Unassembled WGS sequence"/>
</dbReference>
<keyword evidence="3" id="KW-0488">Methylation</keyword>
<evidence type="ECO:0000313" key="11">
    <source>
        <dbReference type="Proteomes" id="UP000729701"/>
    </source>
</evidence>
<comment type="caution">
    <text evidence="10">The sequence shown here is derived from an EMBL/GenBank/DDBJ whole genome shotgun (WGS) entry which is preliminary data.</text>
</comment>
<evidence type="ECO:0000313" key="10">
    <source>
        <dbReference type="EMBL" id="MBW4668694.1"/>
    </source>
</evidence>
<accession>A0A951QLZ2</accession>
<reference evidence="10" key="1">
    <citation type="submission" date="2021-05" db="EMBL/GenBank/DDBJ databases">
        <authorList>
            <person name="Pietrasiak N."/>
            <person name="Ward R."/>
            <person name="Stajich J.E."/>
            <person name="Kurbessoian T."/>
        </authorList>
    </citation>
    <scope>NUCLEOTIDE SEQUENCE</scope>
    <source>
        <strain evidence="10">GSE-NOS-MK-12-04C</strain>
    </source>
</reference>
<dbReference type="InterPro" id="IPR022346">
    <property type="entry name" value="T2SS_GspH"/>
</dbReference>
<sequence>MPKNIHKNRSNSGFTLLEILVVTLAIAILSAIAIPSWLSFVELRRLNTAQGQVYTAMQRAKSQAMKEKVTWQASFRENSDGIVQWAVHPSSATIISKAQWNDLESGIHLDADTTLQWSNGVRRVRFDFRGTVTPPLGNITLNNENVGQAKRCVYVSTILGAMRTGKEHPTPNDSGKYCY</sequence>
<dbReference type="Pfam" id="PF07963">
    <property type="entry name" value="N_methyl"/>
    <property type="match status" value="1"/>
</dbReference>
<dbReference type="GO" id="GO:0015628">
    <property type="term" value="P:protein secretion by the type II secretion system"/>
    <property type="evidence" value="ECO:0007669"/>
    <property type="project" value="InterPro"/>
</dbReference>
<dbReference type="EMBL" id="JAHHGZ010000014">
    <property type="protein sequence ID" value="MBW4668694.1"/>
    <property type="molecule type" value="Genomic_DNA"/>
</dbReference>
<feature type="transmembrane region" description="Helical" evidence="8">
    <location>
        <begin position="12"/>
        <end position="38"/>
    </location>
</feature>
<dbReference type="Gene3D" id="3.30.700.10">
    <property type="entry name" value="Glycoprotein, Type 4 Pilin"/>
    <property type="match status" value="1"/>
</dbReference>
<keyword evidence="6 8" id="KW-1133">Transmembrane helix</keyword>
<reference evidence="10" key="2">
    <citation type="journal article" date="2022" name="Microbiol. Resour. Announc.">
        <title>Metagenome Sequencing to Explore Phylogenomics of Terrestrial Cyanobacteria.</title>
        <authorList>
            <person name="Ward R.D."/>
            <person name="Stajich J.E."/>
            <person name="Johansen J.R."/>
            <person name="Huntemann M."/>
            <person name="Clum A."/>
            <person name="Foster B."/>
            <person name="Foster B."/>
            <person name="Roux S."/>
            <person name="Palaniappan K."/>
            <person name="Varghese N."/>
            <person name="Mukherjee S."/>
            <person name="Reddy T.B.K."/>
            <person name="Daum C."/>
            <person name="Copeland A."/>
            <person name="Chen I.A."/>
            <person name="Ivanova N.N."/>
            <person name="Kyrpides N.C."/>
            <person name="Shapiro N."/>
            <person name="Eloe-Fadrosh E.A."/>
            <person name="Pietrasiak N."/>
        </authorList>
    </citation>
    <scope>NUCLEOTIDE SEQUENCE</scope>
    <source>
        <strain evidence="10">GSE-NOS-MK-12-04C</strain>
    </source>
</reference>
<organism evidence="10 11">
    <name type="scientific">Cyanomargarita calcarea GSE-NOS-MK-12-04C</name>
    <dbReference type="NCBI Taxonomy" id="2839659"/>
    <lineage>
        <taxon>Bacteria</taxon>
        <taxon>Bacillati</taxon>
        <taxon>Cyanobacteriota</taxon>
        <taxon>Cyanophyceae</taxon>
        <taxon>Nostocales</taxon>
        <taxon>Cyanomargaritaceae</taxon>
        <taxon>Cyanomargarita</taxon>
    </lineage>
</organism>
<evidence type="ECO:0000256" key="1">
    <source>
        <dbReference type="ARBA" id="ARBA00004377"/>
    </source>
</evidence>
<name>A0A951QLZ2_9CYAN</name>
<dbReference type="Pfam" id="PF12019">
    <property type="entry name" value="GspH"/>
    <property type="match status" value="1"/>
</dbReference>
<dbReference type="SUPFAM" id="SSF54523">
    <property type="entry name" value="Pili subunits"/>
    <property type="match status" value="1"/>
</dbReference>
<dbReference type="NCBIfam" id="TIGR02532">
    <property type="entry name" value="IV_pilin_GFxxxE"/>
    <property type="match status" value="1"/>
</dbReference>
<keyword evidence="5 8" id="KW-0812">Transmembrane</keyword>
<feature type="domain" description="General secretion pathway GspH" evidence="9">
    <location>
        <begin position="52"/>
        <end position="156"/>
    </location>
</feature>
<evidence type="ECO:0000256" key="8">
    <source>
        <dbReference type="SAM" id="Phobius"/>
    </source>
</evidence>
<dbReference type="GO" id="GO:0005886">
    <property type="term" value="C:plasma membrane"/>
    <property type="evidence" value="ECO:0007669"/>
    <property type="project" value="UniProtKB-SubCell"/>
</dbReference>
<dbReference type="InterPro" id="IPR045584">
    <property type="entry name" value="Pilin-like"/>
</dbReference>
<evidence type="ECO:0000256" key="3">
    <source>
        <dbReference type="ARBA" id="ARBA00022481"/>
    </source>
</evidence>